<dbReference type="InterPro" id="IPR036286">
    <property type="entry name" value="LexA/Signal_pep-like_sf"/>
</dbReference>
<accession>A0A7V5RQ38</accession>
<evidence type="ECO:0000256" key="1">
    <source>
        <dbReference type="ARBA" id="ARBA00009370"/>
    </source>
</evidence>
<dbReference type="PANTHER" id="PTHR43390">
    <property type="entry name" value="SIGNAL PEPTIDASE I"/>
    <property type="match status" value="1"/>
</dbReference>
<dbReference type="GO" id="GO:0004252">
    <property type="term" value="F:serine-type endopeptidase activity"/>
    <property type="evidence" value="ECO:0007669"/>
    <property type="project" value="InterPro"/>
</dbReference>
<evidence type="ECO:0000256" key="2">
    <source>
        <dbReference type="ARBA" id="ARBA00019232"/>
    </source>
</evidence>
<feature type="active site" evidence="3">
    <location>
        <position position="28"/>
    </location>
</feature>
<evidence type="ECO:0000256" key="4">
    <source>
        <dbReference type="RuleBase" id="RU362042"/>
    </source>
</evidence>
<organism evidence="6">
    <name type="scientific">Caldithrix abyssi</name>
    <dbReference type="NCBI Taxonomy" id="187145"/>
    <lineage>
        <taxon>Bacteria</taxon>
        <taxon>Pseudomonadati</taxon>
        <taxon>Calditrichota</taxon>
        <taxon>Calditrichia</taxon>
        <taxon>Calditrichales</taxon>
        <taxon>Calditrichaceae</taxon>
        <taxon>Caldithrix</taxon>
    </lineage>
</organism>
<dbReference type="PANTHER" id="PTHR43390:SF1">
    <property type="entry name" value="CHLOROPLAST PROCESSING PEPTIDASE"/>
    <property type="match status" value="1"/>
</dbReference>
<name>A0A7V5RQ38_CALAY</name>
<comment type="subcellular location">
    <subcellularLocation>
        <location evidence="4">Membrane</location>
        <topology evidence="4">Single-pass type II membrane protein</topology>
    </subcellularLocation>
</comment>
<gene>
    <name evidence="6" type="primary">lepB</name>
    <name evidence="6" type="ORF">ENJ15_06745</name>
</gene>
<proteinExistence type="inferred from homology"/>
<evidence type="ECO:0000256" key="3">
    <source>
        <dbReference type="PIRSR" id="PIRSR600223-1"/>
    </source>
</evidence>
<protein>
    <recommendedName>
        <fullName evidence="2 4">Signal peptidase I</fullName>
        <ecNumber evidence="4">3.4.21.89</ecNumber>
    </recommendedName>
</protein>
<keyword evidence="4" id="KW-0645">Protease</keyword>
<sequence>MEGLFMALLAALVIRQLIVGAYTIPTGSMEDTLLIGDFLLVNKFTYGMRTPDWIGIPYTNIGVNLPWYRFPAIRDPEPYDIIIFRYPKDPSVDYIKRCIAKGGQTVEIINKEVFVDGKPFPKPPHMKFIESYIQPKDMPNSRTFMRLGSRDNYGPITLPEDAYWAMGDNRDNSLDSRYWGYVPHDNIIGHALVIYFSFDTRQPLSRFYKMIRFNRIGTIIR</sequence>
<feature type="active site" evidence="3">
    <location>
        <position position="96"/>
    </location>
</feature>
<dbReference type="EMBL" id="DRLI01000259">
    <property type="protein sequence ID" value="HHM02696.1"/>
    <property type="molecule type" value="Genomic_DNA"/>
</dbReference>
<reference evidence="6" key="1">
    <citation type="journal article" date="2020" name="mSystems">
        <title>Genome- and Community-Level Interaction Insights into Carbon Utilization and Element Cycling Functions of Hydrothermarchaeota in Hydrothermal Sediment.</title>
        <authorList>
            <person name="Zhou Z."/>
            <person name="Liu Y."/>
            <person name="Xu W."/>
            <person name="Pan J."/>
            <person name="Luo Z.H."/>
            <person name="Li M."/>
        </authorList>
    </citation>
    <scope>NUCLEOTIDE SEQUENCE [LARGE SCALE GENOMIC DNA]</scope>
    <source>
        <strain evidence="6">HyVt-460</strain>
    </source>
</reference>
<dbReference type="Pfam" id="PF10502">
    <property type="entry name" value="Peptidase_S26"/>
    <property type="match status" value="1"/>
</dbReference>
<feature type="domain" description="Peptidase S26" evidence="5">
    <location>
        <begin position="4"/>
        <end position="196"/>
    </location>
</feature>
<dbReference type="Gene3D" id="2.10.109.10">
    <property type="entry name" value="Umud Fragment, subunit A"/>
    <property type="match status" value="1"/>
</dbReference>
<evidence type="ECO:0000259" key="5">
    <source>
        <dbReference type="Pfam" id="PF10502"/>
    </source>
</evidence>
<evidence type="ECO:0000313" key="6">
    <source>
        <dbReference type="EMBL" id="HHM02696.1"/>
    </source>
</evidence>
<dbReference type="GO" id="GO:0006465">
    <property type="term" value="P:signal peptide processing"/>
    <property type="evidence" value="ECO:0007669"/>
    <property type="project" value="InterPro"/>
</dbReference>
<comment type="similarity">
    <text evidence="1 4">Belongs to the peptidase S26 family.</text>
</comment>
<dbReference type="InterPro" id="IPR019533">
    <property type="entry name" value="Peptidase_S26"/>
</dbReference>
<dbReference type="NCBIfam" id="TIGR02227">
    <property type="entry name" value="sigpep_I_bact"/>
    <property type="match status" value="1"/>
</dbReference>
<comment type="catalytic activity">
    <reaction evidence="4">
        <text>Cleavage of hydrophobic, N-terminal signal or leader sequences from secreted and periplasmic proteins.</text>
        <dbReference type="EC" id="3.4.21.89"/>
    </reaction>
</comment>
<dbReference type="InterPro" id="IPR000223">
    <property type="entry name" value="Pept_S26A_signal_pept_1"/>
</dbReference>
<dbReference type="CDD" id="cd06530">
    <property type="entry name" value="S26_SPase_I"/>
    <property type="match status" value="1"/>
</dbReference>
<comment type="caution">
    <text evidence="6">The sequence shown here is derived from an EMBL/GenBank/DDBJ whole genome shotgun (WGS) entry which is preliminary data.</text>
</comment>
<dbReference type="GO" id="GO:0016020">
    <property type="term" value="C:membrane"/>
    <property type="evidence" value="ECO:0007669"/>
    <property type="project" value="UniProtKB-SubCell"/>
</dbReference>
<dbReference type="AlphaFoldDB" id="A0A7V5RQ38"/>
<dbReference type="EC" id="3.4.21.89" evidence="4"/>
<dbReference type="PRINTS" id="PR00727">
    <property type="entry name" value="LEADERPTASE"/>
</dbReference>
<dbReference type="GO" id="GO:0009003">
    <property type="term" value="F:signal peptidase activity"/>
    <property type="evidence" value="ECO:0007669"/>
    <property type="project" value="UniProtKB-EC"/>
</dbReference>
<dbReference type="SUPFAM" id="SSF51306">
    <property type="entry name" value="LexA/Signal peptidase"/>
    <property type="match status" value="1"/>
</dbReference>
<dbReference type="Proteomes" id="UP000885771">
    <property type="component" value="Unassembled WGS sequence"/>
</dbReference>
<keyword evidence="4 6" id="KW-0378">Hydrolase</keyword>